<dbReference type="Proteomes" id="UP000817658">
    <property type="component" value="Chromosome 1"/>
</dbReference>
<organism evidence="2">
    <name type="scientific">Oryza sativa subsp. japonica</name>
    <name type="common">Rice</name>
    <dbReference type="NCBI Taxonomy" id="39947"/>
    <lineage>
        <taxon>Eukaryota</taxon>
        <taxon>Viridiplantae</taxon>
        <taxon>Streptophyta</taxon>
        <taxon>Embryophyta</taxon>
        <taxon>Tracheophyta</taxon>
        <taxon>Spermatophyta</taxon>
        <taxon>Magnoliopsida</taxon>
        <taxon>Liliopsida</taxon>
        <taxon>Poales</taxon>
        <taxon>Poaceae</taxon>
        <taxon>BOP clade</taxon>
        <taxon>Oryzoideae</taxon>
        <taxon>Oryzeae</taxon>
        <taxon>Oryzinae</taxon>
        <taxon>Oryza</taxon>
        <taxon>Oryza sativa</taxon>
    </lineage>
</organism>
<name>Q5ZC65_ORYSJ</name>
<evidence type="ECO:0000313" key="2">
    <source>
        <dbReference type="EMBL" id="BAD61461.1"/>
    </source>
</evidence>
<reference evidence="2" key="1">
    <citation type="journal article" date="2002" name="Nature">
        <title>The genome sequence and structure of rice chromosome 1.</title>
        <authorList>
            <person name="Sasaki T."/>
            <person name="Matsumoto T."/>
            <person name="Yamamoto K."/>
            <person name="Sakata K."/>
            <person name="Baba T."/>
            <person name="Katayose Y."/>
            <person name="Wu J."/>
            <person name="Niimura Y."/>
            <person name="Cheng Z."/>
            <person name="Nagamura Y."/>
            <person name="Antonio B.A."/>
            <person name="Kanamori H."/>
            <person name="Hosokawa S."/>
            <person name="Masukawa M."/>
            <person name="Arikawa K."/>
            <person name="Chiden Y."/>
            <person name="Hayashi M."/>
            <person name="Okamoto M."/>
            <person name="Ando T."/>
            <person name="Aoki H."/>
            <person name="Arita K."/>
            <person name="Hamada M."/>
            <person name="Harada C."/>
            <person name="Hijishita S."/>
            <person name="Honda M."/>
            <person name="Ichikawa Y."/>
            <person name="Idonuma A."/>
            <person name="Iijima M."/>
            <person name="Ikeda M."/>
            <person name="Ikeno M."/>
            <person name="Itoh S."/>
            <person name="Itoh T."/>
            <person name="Itoh Y."/>
            <person name="Itoh Y."/>
            <person name="Iwabuchi A."/>
            <person name="Kamiya K."/>
            <person name="Karasawa W."/>
            <person name="Katagiri S."/>
            <person name="Kikuta A."/>
            <person name="Kobayashi N."/>
            <person name="Kono I."/>
            <person name="Machita K."/>
            <person name="Maehara T."/>
            <person name="Mizuno H."/>
            <person name="Mizubayashi T."/>
            <person name="Mukai Y."/>
            <person name="Nagasaki H."/>
            <person name="Nakashima M."/>
            <person name="Nakama Y."/>
            <person name="Nakamichi Y."/>
            <person name="Nakamura M."/>
            <person name="Namiki N."/>
            <person name="Negishi M."/>
            <person name="Ohta I."/>
            <person name="Ono N."/>
            <person name="Saji S."/>
            <person name="Sakai K."/>
            <person name="Shibata M."/>
            <person name="Shimokawa T."/>
            <person name="Shomura A."/>
            <person name="Song J."/>
            <person name="Takazaki Y."/>
            <person name="Terasawa K."/>
            <person name="Tsuji K."/>
            <person name="Waki K."/>
            <person name="Yamagata H."/>
            <person name="Yamane H."/>
            <person name="Yoshiki S."/>
            <person name="Yoshihara R."/>
            <person name="Yukawa K."/>
            <person name="Zhong H."/>
            <person name="Iwama H."/>
            <person name="Endo T."/>
            <person name="Ito H."/>
            <person name="Hahn J.H."/>
            <person name="Kim H.I."/>
            <person name="Eun M.Y."/>
            <person name="Yano M."/>
            <person name="Jiang J."/>
            <person name="Gojobori T."/>
        </authorList>
    </citation>
    <scope>NUCLEOTIDE SEQUENCE [LARGE SCALE GENOMIC DNA]</scope>
</reference>
<dbReference type="AlphaFoldDB" id="Q5ZC65"/>
<gene>
    <name evidence="2" type="primary">P0443D08.12</name>
</gene>
<sequence length="130" mass="13847">MVSHGRPRRAATRAPPLSPGRRAGGRAARSDHHRIRRRHQAAPRRHPALARDAPRPTARRRRALAVARSRSGRGAARFGQRSAGSAATPSCPAVVASGRGGRHRQPNSVLLAPRKGLLQWKASPPPSAAG</sequence>
<feature type="region of interest" description="Disordered" evidence="1">
    <location>
        <begin position="1"/>
        <end position="130"/>
    </location>
</feature>
<evidence type="ECO:0000256" key="1">
    <source>
        <dbReference type="SAM" id="MobiDB-lite"/>
    </source>
</evidence>
<feature type="compositionally biased region" description="Basic residues" evidence="1">
    <location>
        <begin position="1"/>
        <end position="11"/>
    </location>
</feature>
<feature type="compositionally biased region" description="Low complexity" evidence="1">
    <location>
        <begin position="64"/>
        <end position="87"/>
    </location>
</feature>
<accession>Q5ZC65</accession>
<protein>
    <submittedName>
        <fullName evidence="2">Uncharacterized protein P0443D08.12</fullName>
    </submittedName>
</protein>
<feature type="compositionally biased region" description="Basic residues" evidence="1">
    <location>
        <begin position="31"/>
        <end position="48"/>
    </location>
</feature>
<proteinExistence type="predicted"/>
<dbReference type="EMBL" id="AP003250">
    <property type="protein sequence ID" value="BAD61461.1"/>
    <property type="molecule type" value="Genomic_DNA"/>
</dbReference>